<name>A0A934VAS4_9BACT</name>
<dbReference type="AlphaFoldDB" id="A0A934VAS4"/>
<reference evidence="2" key="1">
    <citation type="submission" date="2021-01" db="EMBL/GenBank/DDBJ databases">
        <title>Modified the classification status of verrucomicrobia.</title>
        <authorList>
            <person name="Feng X."/>
        </authorList>
    </citation>
    <scope>NUCLEOTIDE SEQUENCE</scope>
    <source>
        <strain evidence="2">JCM 18052</strain>
    </source>
</reference>
<dbReference type="SUPFAM" id="SSF55961">
    <property type="entry name" value="Bet v1-like"/>
    <property type="match status" value="1"/>
</dbReference>
<dbReference type="Proteomes" id="UP000600139">
    <property type="component" value="Unassembled WGS sequence"/>
</dbReference>
<evidence type="ECO:0000313" key="2">
    <source>
        <dbReference type="EMBL" id="MBK1815181.1"/>
    </source>
</evidence>
<dbReference type="Pfam" id="PF10604">
    <property type="entry name" value="Polyketide_cyc2"/>
    <property type="match status" value="1"/>
</dbReference>
<comment type="caution">
    <text evidence="2">The sequence shown here is derived from an EMBL/GenBank/DDBJ whole genome shotgun (WGS) entry which is preliminary data.</text>
</comment>
<feature type="region of interest" description="Disordered" evidence="1">
    <location>
        <begin position="163"/>
        <end position="182"/>
    </location>
</feature>
<dbReference type="InterPro" id="IPR019587">
    <property type="entry name" value="Polyketide_cyclase/dehydratase"/>
</dbReference>
<evidence type="ECO:0000313" key="3">
    <source>
        <dbReference type="Proteomes" id="UP000600139"/>
    </source>
</evidence>
<sequence length="182" mass="20514">MPLIQLKTKIEAPLERVFDLARSIDAHMASTEGTNERAIAGRTSGLIEMGETVTWEATHFGVKQRLAVRVISFDRPHLFSDEMISGAFASMKHVHRFSFEGTGTLMSDEFHFSAPLGILGRAAERMFLTRYMTRFLAARSLALKELAESDGWRRYLPPEAELNDKENSASPVPHLHRSAEKR</sequence>
<proteinExistence type="predicted"/>
<dbReference type="CDD" id="cd07820">
    <property type="entry name" value="SRPBCC_3"/>
    <property type="match status" value="1"/>
</dbReference>
<gene>
    <name evidence="2" type="ORF">JIN84_06130</name>
</gene>
<dbReference type="Gene3D" id="3.30.530.20">
    <property type="match status" value="1"/>
</dbReference>
<dbReference type="InterPro" id="IPR023393">
    <property type="entry name" value="START-like_dom_sf"/>
</dbReference>
<keyword evidence="3" id="KW-1185">Reference proteome</keyword>
<protein>
    <submittedName>
        <fullName evidence="2">SRPBCC family protein</fullName>
    </submittedName>
</protein>
<evidence type="ECO:0000256" key="1">
    <source>
        <dbReference type="SAM" id="MobiDB-lite"/>
    </source>
</evidence>
<dbReference type="RefSeq" id="WP_200350150.1">
    <property type="nucleotide sequence ID" value="NZ_BAABHZ010000005.1"/>
</dbReference>
<dbReference type="EMBL" id="JAENIK010000005">
    <property type="protein sequence ID" value="MBK1815181.1"/>
    <property type="molecule type" value="Genomic_DNA"/>
</dbReference>
<accession>A0A934VAS4</accession>
<organism evidence="2 3">
    <name type="scientific">Luteolibacter yonseiensis</name>
    <dbReference type="NCBI Taxonomy" id="1144680"/>
    <lineage>
        <taxon>Bacteria</taxon>
        <taxon>Pseudomonadati</taxon>
        <taxon>Verrucomicrobiota</taxon>
        <taxon>Verrucomicrobiia</taxon>
        <taxon>Verrucomicrobiales</taxon>
        <taxon>Verrucomicrobiaceae</taxon>
        <taxon>Luteolibacter</taxon>
    </lineage>
</organism>